<name>A0A9P0AYC6_BRAAE</name>
<dbReference type="PANTHER" id="PTHR47501">
    <property type="entry name" value="TRANSPOSASE-RELATED"/>
    <property type="match status" value="1"/>
</dbReference>
<evidence type="ECO:0008006" key="3">
    <source>
        <dbReference type="Google" id="ProtNLM"/>
    </source>
</evidence>
<dbReference type="OrthoDB" id="6774550at2759"/>
<keyword evidence="2" id="KW-1185">Reference proteome</keyword>
<protein>
    <recommendedName>
        <fullName evidence="3">Transposase</fullName>
    </recommendedName>
</protein>
<dbReference type="Proteomes" id="UP001154078">
    <property type="component" value="Chromosome 3"/>
</dbReference>
<gene>
    <name evidence="1" type="ORF">MELIAE_LOCUS4709</name>
</gene>
<accession>A0A9P0AYC6</accession>
<proteinExistence type="predicted"/>
<organism evidence="1 2">
    <name type="scientific">Brassicogethes aeneus</name>
    <name type="common">Rape pollen beetle</name>
    <name type="synonym">Meligethes aeneus</name>
    <dbReference type="NCBI Taxonomy" id="1431903"/>
    <lineage>
        <taxon>Eukaryota</taxon>
        <taxon>Metazoa</taxon>
        <taxon>Ecdysozoa</taxon>
        <taxon>Arthropoda</taxon>
        <taxon>Hexapoda</taxon>
        <taxon>Insecta</taxon>
        <taxon>Pterygota</taxon>
        <taxon>Neoptera</taxon>
        <taxon>Endopterygota</taxon>
        <taxon>Coleoptera</taxon>
        <taxon>Polyphaga</taxon>
        <taxon>Cucujiformia</taxon>
        <taxon>Nitidulidae</taxon>
        <taxon>Meligethinae</taxon>
        <taxon>Brassicogethes</taxon>
    </lineage>
</organism>
<dbReference type="AlphaFoldDB" id="A0A9P0AYC6"/>
<dbReference type="PANTHER" id="PTHR47501:SF5">
    <property type="entry name" value="HAT C-TERMINAL DIMERISATION DOMAIN-CONTAINING PROTEIN"/>
    <property type="match status" value="1"/>
</dbReference>
<reference evidence="1" key="1">
    <citation type="submission" date="2021-12" db="EMBL/GenBank/DDBJ databases">
        <authorList>
            <person name="King R."/>
        </authorList>
    </citation>
    <scope>NUCLEOTIDE SEQUENCE</scope>
</reference>
<evidence type="ECO:0000313" key="1">
    <source>
        <dbReference type="EMBL" id="CAH0552498.1"/>
    </source>
</evidence>
<sequence>MGVTLHWLDDNLQRVSVALACQRFRGVHNYKNIAKMLDYINVKYGIKTNQIIATVTDNGSNFVKPFKEFTLQESSPAIFMSKVSHSLSDDIDADEESDADDDIKIMEIPESDCDFATGIEPVIMLPKHFRCASHTLNLIATTDCAKAIASNVGVRTKHMHAIEKCRKLWTKARRSGTAEIIMEVLGHTLSYPGETRWNSYFDSISRILHEDTKPKMAALHQKLGLPNFKDAEIQYLEDYCQILKPLATALDILQGEINTYYGYLLPTLISLANQWEKMKAVFQDPRHFSANLILNACSQALRTRFSAMFELS</sequence>
<dbReference type="SUPFAM" id="SSF53098">
    <property type="entry name" value="Ribonuclease H-like"/>
    <property type="match status" value="1"/>
</dbReference>
<dbReference type="InterPro" id="IPR012337">
    <property type="entry name" value="RNaseH-like_sf"/>
</dbReference>
<evidence type="ECO:0000313" key="2">
    <source>
        <dbReference type="Proteomes" id="UP001154078"/>
    </source>
</evidence>
<dbReference type="EMBL" id="OV121134">
    <property type="protein sequence ID" value="CAH0552498.1"/>
    <property type="molecule type" value="Genomic_DNA"/>
</dbReference>